<dbReference type="OrthoDB" id="410701at2759"/>
<organism evidence="1 2">
    <name type="scientific">Claviceps pusilla</name>
    <dbReference type="NCBI Taxonomy" id="123648"/>
    <lineage>
        <taxon>Eukaryota</taxon>
        <taxon>Fungi</taxon>
        <taxon>Dikarya</taxon>
        <taxon>Ascomycota</taxon>
        <taxon>Pezizomycotina</taxon>
        <taxon>Sordariomycetes</taxon>
        <taxon>Hypocreomycetidae</taxon>
        <taxon>Hypocreales</taxon>
        <taxon>Clavicipitaceae</taxon>
        <taxon>Claviceps</taxon>
    </lineage>
</organism>
<name>A0A9P7N8N9_9HYPO</name>
<evidence type="ECO:0008006" key="3">
    <source>
        <dbReference type="Google" id="ProtNLM"/>
    </source>
</evidence>
<dbReference type="EMBL" id="SRPW01001298">
    <property type="protein sequence ID" value="KAG6003136.1"/>
    <property type="molecule type" value="Genomic_DNA"/>
</dbReference>
<gene>
    <name evidence="1" type="ORF">E4U43_000959</name>
</gene>
<dbReference type="Proteomes" id="UP000748025">
    <property type="component" value="Unassembled WGS sequence"/>
</dbReference>
<evidence type="ECO:0000313" key="2">
    <source>
        <dbReference type="Proteomes" id="UP000748025"/>
    </source>
</evidence>
<sequence length="956" mass="108575">MLRNVAGQLERRLPLPPRARLVILQLCYAKCRNAWPRDYSASNNAALQSIPIEYHAATSNGNPRLTSTHLPNDRTLQQNVFIPLQNRSKPTQESVCTKKTSKKLLEHMAASHVLQKVLGRAEDVEYWKTRIAGFRTCRLSVVLLQELMRQEAYESSESSELLPLLPTEDEMDRILKHPRLAIHSREALDYYVYVLRGRDDEERCQRFLEKRFFVPQFVFNFLIRPTADFIDTGTLLAMIESCHMYFDAAERAKMREKMQAGLRVWSHRRVQKDMSGQRFDIDHANFDLIMRLLAAQCLRLEPRYIILLADRAARHIERMSSCTNDARKMHLWQCKAFNGCLGAIRPQPRLQTVQQSMPNVYFWEAQRILLTMSGTLPKPLLISRAGFRAIRDVLSGLPKNYTEVHSSLRHAPGWPPYLQPGHGMDELSDPEDNWSRTVSAGMLMQEAGYSKDQLDMAVDILQGMAVDGAPTIQQRKAVGKGRRMGMWEASIRATRNAQEAWGRFRDPPELGLKPGLHEYAAMFEKLMMREVEPESGFLPGDKALNFSTQHEANLAEFERARLRPPSVSELYGDMKLAGVRPEGACLRTLVANADSLETAHQYLRDSSDNGETLQNLMADEPDPSLLRNVPLSLFAAYIKSCLQVEGLRGNRPLMRAIRLSEVRLRGVGSRWMAFVWGVILKDLSQHHRALRISLTDQLGLISRVADTIETRAGLQLSSFTQFSKCIRKAIRREARELVASETADNEKVQRGVWQALCKQRLSAVHGTDHGGNQLDTAASDLSPRDLSKVATTTAVLQNVGGRMKAMFWGLATRERDVQRHLDPYPIAPLERLSLRGDVVRSEHAYEYMLSLGYLGEFDEMGRFLDWLIRQWGHADIVSALGELDEPPPYADFFETLCVFRLVAEPMLDKSVGISLLHNMNDSGLDWVWPDDEAVKTYAELQNDGSIGMLWRAVGLA</sequence>
<accession>A0A9P7N8N9</accession>
<dbReference type="AlphaFoldDB" id="A0A9P7N8N9"/>
<reference evidence="1" key="1">
    <citation type="journal article" date="2020" name="bioRxiv">
        <title>Whole genome comparisons of ergot fungi reveals the divergence and evolution of species within the genus Claviceps are the result of varying mechanisms driving genome evolution and host range expansion.</title>
        <authorList>
            <person name="Wyka S.A."/>
            <person name="Mondo S.J."/>
            <person name="Liu M."/>
            <person name="Dettman J."/>
            <person name="Nalam V."/>
            <person name="Broders K.D."/>
        </authorList>
    </citation>
    <scope>NUCLEOTIDE SEQUENCE</scope>
    <source>
        <strain evidence="1">CCC 602</strain>
    </source>
</reference>
<keyword evidence="2" id="KW-1185">Reference proteome</keyword>
<evidence type="ECO:0000313" key="1">
    <source>
        <dbReference type="EMBL" id="KAG6003136.1"/>
    </source>
</evidence>
<proteinExistence type="predicted"/>
<comment type="caution">
    <text evidence="1">The sequence shown here is derived from an EMBL/GenBank/DDBJ whole genome shotgun (WGS) entry which is preliminary data.</text>
</comment>
<protein>
    <recommendedName>
        <fullName evidence="3">Prefoldin subunit</fullName>
    </recommendedName>
</protein>